<dbReference type="PANTHER" id="PTHR10366">
    <property type="entry name" value="NAD DEPENDENT EPIMERASE/DEHYDRATASE"/>
    <property type="match status" value="1"/>
</dbReference>
<dbReference type="PROSITE" id="PS51257">
    <property type="entry name" value="PROKAR_LIPOPROTEIN"/>
    <property type="match status" value="1"/>
</dbReference>
<evidence type="ECO:0000259" key="3">
    <source>
        <dbReference type="Pfam" id="PF01370"/>
    </source>
</evidence>
<keyword evidence="1" id="KW-0560">Oxidoreductase</keyword>
<dbReference type="EMBL" id="ML979134">
    <property type="protein sequence ID" value="KAF1917246.1"/>
    <property type="molecule type" value="Genomic_DNA"/>
</dbReference>
<dbReference type="AlphaFoldDB" id="A0A6A5QRH5"/>
<dbReference type="OrthoDB" id="2735536at2759"/>
<reference evidence="4" key="1">
    <citation type="journal article" date="2020" name="Stud. Mycol.">
        <title>101 Dothideomycetes genomes: a test case for predicting lifestyles and emergence of pathogens.</title>
        <authorList>
            <person name="Haridas S."/>
            <person name="Albert R."/>
            <person name="Binder M."/>
            <person name="Bloem J."/>
            <person name="Labutti K."/>
            <person name="Salamov A."/>
            <person name="Andreopoulos B."/>
            <person name="Baker S."/>
            <person name="Barry K."/>
            <person name="Bills G."/>
            <person name="Bluhm B."/>
            <person name="Cannon C."/>
            <person name="Castanera R."/>
            <person name="Culley D."/>
            <person name="Daum C."/>
            <person name="Ezra D."/>
            <person name="Gonzalez J."/>
            <person name="Henrissat B."/>
            <person name="Kuo A."/>
            <person name="Liang C."/>
            <person name="Lipzen A."/>
            <person name="Lutzoni F."/>
            <person name="Magnuson J."/>
            <person name="Mondo S."/>
            <person name="Nolan M."/>
            <person name="Ohm R."/>
            <person name="Pangilinan J."/>
            <person name="Park H.-J."/>
            <person name="Ramirez L."/>
            <person name="Alfaro M."/>
            <person name="Sun H."/>
            <person name="Tritt A."/>
            <person name="Yoshinaga Y."/>
            <person name="Zwiers L.-H."/>
            <person name="Turgeon B."/>
            <person name="Goodwin S."/>
            <person name="Spatafora J."/>
            <person name="Crous P."/>
            <person name="Grigoriev I."/>
        </authorList>
    </citation>
    <scope>NUCLEOTIDE SEQUENCE</scope>
    <source>
        <strain evidence="4">HMLAC05119</strain>
    </source>
</reference>
<proteinExistence type="inferred from homology"/>
<dbReference type="GO" id="GO:0016616">
    <property type="term" value="F:oxidoreductase activity, acting on the CH-OH group of donors, NAD or NADP as acceptor"/>
    <property type="evidence" value="ECO:0007669"/>
    <property type="project" value="TreeGrafter"/>
</dbReference>
<comment type="similarity">
    <text evidence="2">Belongs to the NAD(P)-dependent epimerase/dehydratase family. Dihydroflavonol-4-reductase subfamily.</text>
</comment>
<dbReference type="Proteomes" id="UP000800096">
    <property type="component" value="Unassembled WGS sequence"/>
</dbReference>
<dbReference type="Pfam" id="PF01370">
    <property type="entry name" value="Epimerase"/>
    <property type="match status" value="1"/>
</dbReference>
<gene>
    <name evidence="4" type="ORF">BDU57DRAFT_546568</name>
</gene>
<evidence type="ECO:0000256" key="1">
    <source>
        <dbReference type="ARBA" id="ARBA00023002"/>
    </source>
</evidence>
<keyword evidence="5" id="KW-1185">Reference proteome</keyword>
<dbReference type="PANTHER" id="PTHR10366:SF564">
    <property type="entry name" value="STEROL-4-ALPHA-CARBOXYLATE 3-DEHYDROGENASE, DECARBOXYLATING"/>
    <property type="match status" value="1"/>
</dbReference>
<feature type="domain" description="NAD-dependent epimerase/dehydratase" evidence="3">
    <location>
        <begin position="9"/>
        <end position="262"/>
    </location>
</feature>
<protein>
    <recommendedName>
        <fullName evidence="3">NAD-dependent epimerase/dehydratase domain-containing protein</fullName>
    </recommendedName>
</protein>
<dbReference type="InterPro" id="IPR036291">
    <property type="entry name" value="NAD(P)-bd_dom_sf"/>
</dbReference>
<dbReference type="Gene3D" id="3.40.50.720">
    <property type="entry name" value="NAD(P)-binding Rossmann-like Domain"/>
    <property type="match status" value="1"/>
</dbReference>
<organism evidence="4 5">
    <name type="scientific">Ampelomyces quisqualis</name>
    <name type="common">Powdery mildew agent</name>
    <dbReference type="NCBI Taxonomy" id="50730"/>
    <lineage>
        <taxon>Eukaryota</taxon>
        <taxon>Fungi</taxon>
        <taxon>Dikarya</taxon>
        <taxon>Ascomycota</taxon>
        <taxon>Pezizomycotina</taxon>
        <taxon>Dothideomycetes</taxon>
        <taxon>Pleosporomycetidae</taxon>
        <taxon>Pleosporales</taxon>
        <taxon>Pleosporineae</taxon>
        <taxon>Phaeosphaeriaceae</taxon>
        <taxon>Ampelomyces</taxon>
    </lineage>
</organism>
<dbReference type="SUPFAM" id="SSF51735">
    <property type="entry name" value="NAD(P)-binding Rossmann-fold domains"/>
    <property type="match status" value="1"/>
</dbReference>
<dbReference type="InterPro" id="IPR001509">
    <property type="entry name" value="Epimerase_deHydtase"/>
</dbReference>
<evidence type="ECO:0000313" key="5">
    <source>
        <dbReference type="Proteomes" id="UP000800096"/>
    </source>
</evidence>
<sequence>MTAKNRGLVAITGANGFIGYACVVHALQANYRVRCIVRREDAFAAIESGLSVQQYLHHLDFAVVPDNAAENSYDDALAGAKYVVHIAGAVPLPHLHPDDQIYYPFIRSTKNMISAAEKSGTVKRIVFTQAGAGLIDSEVGDTYGKEMKGVLDEHVEVNQAALTYKPPLKSPHQAYCASKSQCMTYLNDLQRSKKLPFDIVQVIPGTVIGPSEFVTTRSQALEHIDRQTKALLFDGMAPRYAFGFVHVQDCARIHIEALNEQKVKSKNIPPWFVAAATSEEGVNGEQMWAKTADVIEQEFEQEIKEGVFKVGRSKTPVNMPYRVDSGFTESTLLHGETMRGLEECVREVANWYLRLKLDDE</sequence>
<dbReference type="InterPro" id="IPR050425">
    <property type="entry name" value="NAD(P)_dehydrat-like"/>
</dbReference>
<evidence type="ECO:0000313" key="4">
    <source>
        <dbReference type="EMBL" id="KAF1917246.1"/>
    </source>
</evidence>
<accession>A0A6A5QRH5</accession>
<name>A0A6A5QRH5_AMPQU</name>
<evidence type="ECO:0000256" key="2">
    <source>
        <dbReference type="ARBA" id="ARBA00023445"/>
    </source>
</evidence>